<accession>A0A4P7VR57</accession>
<dbReference type="GO" id="GO:0005737">
    <property type="term" value="C:cytoplasm"/>
    <property type="evidence" value="ECO:0007669"/>
    <property type="project" value="TreeGrafter"/>
</dbReference>
<protein>
    <submittedName>
        <fullName evidence="2">DJ-1/PfpI family protein</fullName>
    </submittedName>
</protein>
<sequence>MKTSYLFLAEGFEEVEAMTPVDVMRRAGMEVYTVSITKNREVKGAHGVTVLADKTIDEIDADDAEWLITPGGMPGATNLAASGKLSDMLTNQYRKDGRIASICASPAVVLAPLGIVRGQNATCYPSFKDDLIKGGANYIDDRVVISGNLITSNGPSSALFFALAIVSETLGEDVSASVGAGMLLG</sequence>
<evidence type="ECO:0000313" key="2">
    <source>
        <dbReference type="EMBL" id="QCD36811.1"/>
    </source>
</evidence>
<proteinExistence type="predicted"/>
<evidence type="ECO:0000259" key="1">
    <source>
        <dbReference type="Pfam" id="PF01965"/>
    </source>
</evidence>
<dbReference type="SUPFAM" id="SSF52317">
    <property type="entry name" value="Class I glutamine amidotransferase-like"/>
    <property type="match status" value="1"/>
</dbReference>
<reference evidence="2 3" key="1">
    <citation type="submission" date="2019-02" db="EMBL/GenBank/DDBJ databases">
        <title>Isolation and identification of novel species under the genus Muribaculum.</title>
        <authorList>
            <person name="Miyake S."/>
            <person name="Ding Y."/>
            <person name="Low A."/>
            <person name="Soh M."/>
            <person name="Seedorf H."/>
        </authorList>
    </citation>
    <scope>NUCLEOTIDE SEQUENCE [LARGE SCALE GENOMIC DNA]</scope>
    <source>
        <strain evidence="2 3">TLL-A4</strain>
    </source>
</reference>
<dbReference type="Proteomes" id="UP000297031">
    <property type="component" value="Chromosome"/>
</dbReference>
<dbReference type="InterPro" id="IPR002818">
    <property type="entry name" value="DJ-1/PfpI"/>
</dbReference>
<dbReference type="NCBIfam" id="TIGR01383">
    <property type="entry name" value="not_thiJ"/>
    <property type="match status" value="1"/>
</dbReference>
<dbReference type="InterPro" id="IPR050325">
    <property type="entry name" value="Prot/Nucl_acid_deglycase"/>
</dbReference>
<evidence type="ECO:0000313" key="3">
    <source>
        <dbReference type="Proteomes" id="UP000297031"/>
    </source>
</evidence>
<dbReference type="OrthoDB" id="9792284at2"/>
<dbReference type="AlphaFoldDB" id="A0A4P7VR57"/>
<dbReference type="PANTHER" id="PTHR48094:SF12">
    <property type="entry name" value="PARKINSON DISEASE PROTEIN 7 HOMOLOG"/>
    <property type="match status" value="1"/>
</dbReference>
<gene>
    <name evidence="2" type="ORF">E7746_13455</name>
</gene>
<feature type="domain" description="DJ-1/PfpI" evidence="1">
    <location>
        <begin position="5"/>
        <end position="167"/>
    </location>
</feature>
<dbReference type="Gene3D" id="3.40.50.880">
    <property type="match status" value="1"/>
</dbReference>
<dbReference type="Pfam" id="PF01965">
    <property type="entry name" value="DJ-1_PfpI"/>
    <property type="match status" value="1"/>
</dbReference>
<dbReference type="CDD" id="cd03135">
    <property type="entry name" value="GATase1_DJ-1"/>
    <property type="match status" value="1"/>
</dbReference>
<dbReference type="InterPro" id="IPR029062">
    <property type="entry name" value="Class_I_gatase-like"/>
</dbReference>
<dbReference type="KEGG" id="mgod:E7746_13455"/>
<dbReference type="EMBL" id="CP039393">
    <property type="protein sequence ID" value="QCD36811.1"/>
    <property type="molecule type" value="Genomic_DNA"/>
</dbReference>
<keyword evidence="3" id="KW-1185">Reference proteome</keyword>
<organism evidence="2 3">
    <name type="scientific">Muribaculum gordoncarteri</name>
    <dbReference type="NCBI Taxonomy" id="2530390"/>
    <lineage>
        <taxon>Bacteria</taxon>
        <taxon>Pseudomonadati</taxon>
        <taxon>Bacteroidota</taxon>
        <taxon>Bacteroidia</taxon>
        <taxon>Bacteroidales</taxon>
        <taxon>Muribaculaceae</taxon>
        <taxon>Muribaculum</taxon>
    </lineage>
</organism>
<name>A0A4P7VR57_9BACT</name>
<dbReference type="PANTHER" id="PTHR48094">
    <property type="entry name" value="PROTEIN/NUCLEIC ACID DEGLYCASE DJ-1-RELATED"/>
    <property type="match status" value="1"/>
</dbReference>
<dbReference type="RefSeq" id="WP_123394946.1">
    <property type="nucleotide sequence ID" value="NZ_CANQMU010000002.1"/>
</dbReference>
<dbReference type="InterPro" id="IPR006287">
    <property type="entry name" value="DJ-1"/>
</dbReference>